<sequence length="216" mass="23840">MSAGMTVTYLTQGFNDLSVQFCAQTRASAKRFESDGVGLTSPGNTQILRAFELRLSCLERNPTQQTRSRVPGYGSCHELRRDTPKSHQQRPSFDHQTSINSRPLRFTRILGHLRPTTTKLGEVRQVKGEGNRGATRLGEVRLTRDGGSRGTAKLDEVRVFTRILGHLRPTTTKLGEVRQVKGEGNRGATRLGKVRLTRDGGSRGTAELDEVRGLGV</sequence>
<reference evidence="2 3" key="1">
    <citation type="submission" date="2016-06" db="EMBL/GenBank/DDBJ databases">
        <title>Evolution of pathogenesis and genome organization in the Tremellales.</title>
        <authorList>
            <person name="Cuomo C."/>
            <person name="Litvintseva A."/>
            <person name="Heitman J."/>
            <person name="Chen Y."/>
            <person name="Sun S."/>
            <person name="Springer D."/>
            <person name="Dromer F."/>
            <person name="Young S."/>
            <person name="Zeng Q."/>
            <person name="Chapman S."/>
            <person name="Gujja S."/>
            <person name="Saif S."/>
            <person name="Birren B."/>
        </authorList>
    </citation>
    <scope>NUCLEOTIDE SEQUENCE [LARGE SCALE GENOMIC DNA]</scope>
    <source>
        <strain evidence="2 3">ATCC 28783</strain>
    </source>
</reference>
<feature type="compositionally biased region" description="Polar residues" evidence="1">
    <location>
        <begin position="89"/>
        <end position="98"/>
    </location>
</feature>
<proteinExistence type="predicted"/>
<evidence type="ECO:0000313" key="3">
    <source>
        <dbReference type="Proteomes" id="UP000289152"/>
    </source>
</evidence>
<dbReference type="VEuPathDB" id="FungiDB:TREMEDRAFT_66566"/>
<dbReference type="Proteomes" id="UP000289152">
    <property type="component" value="Unassembled WGS sequence"/>
</dbReference>
<keyword evidence="3" id="KW-1185">Reference proteome</keyword>
<evidence type="ECO:0000313" key="2">
    <source>
        <dbReference type="EMBL" id="RXK38202.1"/>
    </source>
</evidence>
<protein>
    <submittedName>
        <fullName evidence="2">Uncharacterized protein</fullName>
    </submittedName>
</protein>
<dbReference type="EMBL" id="SDIL01000051">
    <property type="protein sequence ID" value="RXK38202.1"/>
    <property type="molecule type" value="Genomic_DNA"/>
</dbReference>
<accession>A0A4Q1BKS1</accession>
<organism evidence="2 3">
    <name type="scientific">Tremella mesenterica</name>
    <name type="common">Jelly fungus</name>
    <dbReference type="NCBI Taxonomy" id="5217"/>
    <lineage>
        <taxon>Eukaryota</taxon>
        <taxon>Fungi</taxon>
        <taxon>Dikarya</taxon>
        <taxon>Basidiomycota</taxon>
        <taxon>Agaricomycotina</taxon>
        <taxon>Tremellomycetes</taxon>
        <taxon>Tremellales</taxon>
        <taxon>Tremellaceae</taxon>
        <taxon>Tremella</taxon>
    </lineage>
</organism>
<feature type="region of interest" description="Disordered" evidence="1">
    <location>
        <begin position="62"/>
        <end position="98"/>
    </location>
</feature>
<comment type="caution">
    <text evidence="2">The sequence shown here is derived from an EMBL/GenBank/DDBJ whole genome shotgun (WGS) entry which is preliminary data.</text>
</comment>
<name>A0A4Q1BKS1_TREME</name>
<evidence type="ECO:0000256" key="1">
    <source>
        <dbReference type="SAM" id="MobiDB-lite"/>
    </source>
</evidence>
<dbReference type="InParanoid" id="A0A4Q1BKS1"/>
<dbReference type="AlphaFoldDB" id="A0A4Q1BKS1"/>
<gene>
    <name evidence="2" type="ORF">M231_04486</name>
</gene>